<dbReference type="Pfam" id="PF18962">
    <property type="entry name" value="Por_Secre_tail"/>
    <property type="match status" value="1"/>
</dbReference>
<feature type="signal peptide" evidence="1">
    <location>
        <begin position="1"/>
        <end position="19"/>
    </location>
</feature>
<gene>
    <name evidence="3" type="ORF">CRP01_26495</name>
</gene>
<reference evidence="3 4" key="1">
    <citation type="submission" date="2017-10" db="EMBL/GenBank/DDBJ databases">
        <title>The draft genome sequence of Lewinella nigricans NBRC 102662.</title>
        <authorList>
            <person name="Wang K."/>
        </authorList>
    </citation>
    <scope>NUCLEOTIDE SEQUENCE [LARGE SCALE GENOMIC DNA]</scope>
    <source>
        <strain evidence="3 4">NBRC 102662</strain>
    </source>
</reference>
<comment type="caution">
    <text evidence="3">The sequence shown here is derived from an EMBL/GenBank/DDBJ whole genome shotgun (WGS) entry which is preliminary data.</text>
</comment>
<dbReference type="NCBIfam" id="TIGR04183">
    <property type="entry name" value="Por_Secre_tail"/>
    <property type="match status" value="1"/>
</dbReference>
<evidence type="ECO:0000313" key="4">
    <source>
        <dbReference type="Proteomes" id="UP000223913"/>
    </source>
</evidence>
<dbReference type="Pfam" id="PF14717">
    <property type="entry name" value="DUF4465"/>
    <property type="match status" value="1"/>
</dbReference>
<name>A0A2D0N4V9_FLAN2</name>
<dbReference type="Gene3D" id="2.60.120.1350">
    <property type="entry name" value="Protein of unknown function DUF4465"/>
    <property type="match status" value="1"/>
</dbReference>
<dbReference type="OrthoDB" id="975232at2"/>
<dbReference type="AlphaFoldDB" id="A0A2D0N4V9"/>
<dbReference type="RefSeq" id="WP_099153133.1">
    <property type="nucleotide sequence ID" value="NZ_PDUD01000031.1"/>
</dbReference>
<keyword evidence="1" id="KW-0732">Signal</keyword>
<protein>
    <submittedName>
        <fullName evidence="3">PEP-CTERM sorting domain-containing protein</fullName>
    </submittedName>
</protein>
<organism evidence="3 4">
    <name type="scientific">Flavilitoribacter nigricans (strain ATCC 23147 / DSM 23189 / NBRC 102662 / NCIMB 1420 / SS-2)</name>
    <name type="common">Lewinella nigricans</name>
    <dbReference type="NCBI Taxonomy" id="1122177"/>
    <lineage>
        <taxon>Bacteria</taxon>
        <taxon>Pseudomonadati</taxon>
        <taxon>Bacteroidota</taxon>
        <taxon>Saprospiria</taxon>
        <taxon>Saprospirales</taxon>
        <taxon>Lewinellaceae</taxon>
        <taxon>Flavilitoribacter</taxon>
    </lineage>
</organism>
<dbReference type="InterPro" id="IPR027828">
    <property type="entry name" value="DUF4465"/>
</dbReference>
<dbReference type="InterPro" id="IPR026444">
    <property type="entry name" value="Secre_tail"/>
</dbReference>
<feature type="domain" description="Secretion system C-terminal sorting" evidence="2">
    <location>
        <begin position="252"/>
        <end position="320"/>
    </location>
</feature>
<dbReference type="Proteomes" id="UP000223913">
    <property type="component" value="Unassembled WGS sequence"/>
</dbReference>
<evidence type="ECO:0000259" key="2">
    <source>
        <dbReference type="Pfam" id="PF18962"/>
    </source>
</evidence>
<keyword evidence="4" id="KW-1185">Reference proteome</keyword>
<feature type="chain" id="PRO_5012135459" evidence="1">
    <location>
        <begin position="20"/>
        <end position="323"/>
    </location>
</feature>
<accession>A0A2D0N4V9</accession>
<evidence type="ECO:0000256" key="1">
    <source>
        <dbReference type="SAM" id="SignalP"/>
    </source>
</evidence>
<evidence type="ECO:0000313" key="3">
    <source>
        <dbReference type="EMBL" id="PHN03551.1"/>
    </source>
</evidence>
<sequence length="323" mass="35375">MRQFFICLLGSISLSFVSAQTTATFESFGLAPDNFLDGGDNSGGFSDGNVFLPNSYNFDYGSWSGWAISSMTDTLTAGYTNQFSAITGGGYDDSDTYAVTFASPFSNLILTEGAAGGTVEGLYVTNNTYAYLSMLNGDSFAKKFGGETGDDPDFFLLTIKKYLNGTLSTDSIDFYLADYRFEDNSQDYIVKEWTYLDLTALGDADSLQFSLTSSDVGQYGPNTPAYLCLDQITTLDVATPVKDYLTDVAVRIFPNPTAEQVTVHWPQHQTGNALLLDAQGQIIKREQLFSGDNQIGMQELPAGPYRIRIQSEDGFLTRQIIKQ</sequence>
<proteinExistence type="predicted"/>
<dbReference type="EMBL" id="PDUD01000031">
    <property type="protein sequence ID" value="PHN03551.1"/>
    <property type="molecule type" value="Genomic_DNA"/>
</dbReference>